<accession>A0A2V3IQB0</accession>
<feature type="compositionally biased region" description="Basic and acidic residues" evidence="1">
    <location>
        <begin position="695"/>
        <end position="720"/>
    </location>
</feature>
<feature type="compositionally biased region" description="Basic and acidic residues" evidence="1">
    <location>
        <begin position="606"/>
        <end position="631"/>
    </location>
</feature>
<feature type="compositionally biased region" description="Basic residues" evidence="1">
    <location>
        <begin position="632"/>
        <end position="649"/>
    </location>
</feature>
<proteinExistence type="predicted"/>
<evidence type="ECO:0000313" key="3">
    <source>
        <dbReference type="Proteomes" id="UP000247409"/>
    </source>
</evidence>
<reference evidence="2 3" key="1">
    <citation type="journal article" date="2018" name="Mol. Biol. Evol.">
        <title>Analysis of the draft genome of the red seaweed Gracilariopsis chorda provides insights into genome size evolution in Rhodophyta.</title>
        <authorList>
            <person name="Lee J."/>
            <person name="Yang E.C."/>
            <person name="Graf L."/>
            <person name="Yang J.H."/>
            <person name="Qiu H."/>
            <person name="Zel Zion U."/>
            <person name="Chan C.X."/>
            <person name="Stephens T.G."/>
            <person name="Weber A.P.M."/>
            <person name="Boo G.H."/>
            <person name="Boo S.M."/>
            <person name="Kim K.M."/>
            <person name="Shin Y."/>
            <person name="Jung M."/>
            <person name="Lee S.J."/>
            <person name="Yim H.S."/>
            <person name="Lee J.H."/>
            <person name="Bhattacharya D."/>
            <person name="Yoon H.S."/>
        </authorList>
    </citation>
    <scope>NUCLEOTIDE SEQUENCE [LARGE SCALE GENOMIC DNA]</scope>
    <source>
        <strain evidence="2 3">SKKU-2015</strain>
        <tissue evidence="2">Whole body</tissue>
    </source>
</reference>
<name>A0A2V3IQB0_9FLOR</name>
<organism evidence="2 3">
    <name type="scientific">Gracilariopsis chorda</name>
    <dbReference type="NCBI Taxonomy" id="448386"/>
    <lineage>
        <taxon>Eukaryota</taxon>
        <taxon>Rhodophyta</taxon>
        <taxon>Florideophyceae</taxon>
        <taxon>Rhodymeniophycidae</taxon>
        <taxon>Gracilariales</taxon>
        <taxon>Gracilariaceae</taxon>
        <taxon>Gracilariopsis</taxon>
    </lineage>
</organism>
<feature type="compositionally biased region" description="Basic and acidic residues" evidence="1">
    <location>
        <begin position="650"/>
        <end position="661"/>
    </location>
</feature>
<dbReference type="AlphaFoldDB" id="A0A2V3IQB0"/>
<evidence type="ECO:0000313" key="2">
    <source>
        <dbReference type="EMBL" id="PXF44268.1"/>
    </source>
</evidence>
<keyword evidence="3" id="KW-1185">Reference proteome</keyword>
<feature type="compositionally biased region" description="Polar residues" evidence="1">
    <location>
        <begin position="589"/>
        <end position="598"/>
    </location>
</feature>
<sequence length="720" mass="81174">MKPPSNTLLFDRGSLVLLTAAQLRFIKENSKARSLRMVSEEIVKKFVGDFNEYGLDPIRLGLLVIAFEAKLIHSGFFRSIYMAALKQINVWNIRKQVLHNLHEVQTISVDGVDPNMLRCMKFSDGRHQFAAVQKFILENGVLTPEEFDQTYVQVQFVPDCTENEARIISLQRSRTVLVTTPGITDVMNCMPHPGVGLAKLKSYIKDEATARKLMLPDSESVRRALSLSFGLYPSSKALMKLFRCTNLFSTSILLRKNHGFYQLVVSTTPLPLVLSRYSAVLSKLHKASLTLKERCQLVLIAFAISICMFGINANENELLGRFSKCFLEAVPSGLEFEHISEIEEETIALSSMHFCLKDTFKRFLAQSHVPHVIEKAKKVIRAFPMSSNLFHENDLWSEKVLTKELPRLESTETRNMESSEFAANMGESKQVTDSHGAYTLVNVEANTFPSSTIGLEHAKHREMVEETLDTTSKAEFHSDNGGMQTSSFEITKICGSETEAQQGAVPCENEVKEGEGKSLDHINQSVLNVMAEAMQSEPLKCTSQFEEEAAPDADVTADNISILQKLQPAKMVREPHGTVIHKLKEKNDSPPSREQPSGKSDGLVFQDKEKDSTPLSRKEAPHNSQSEDRVTRNIKPRVKQRRSSARKKRKEDLNCKSEAGRTTRSPFDIKRKKGKQGTVQTNGVEANSRKRKFKEVRQDAETGENMRRISPLDRKLKYFD</sequence>
<protein>
    <submittedName>
        <fullName evidence="2">Uncharacterized protein</fullName>
    </submittedName>
</protein>
<comment type="caution">
    <text evidence="2">The sequence shown here is derived from an EMBL/GenBank/DDBJ whole genome shotgun (WGS) entry which is preliminary data.</text>
</comment>
<gene>
    <name evidence="2" type="ORF">BWQ96_05972</name>
</gene>
<dbReference type="Proteomes" id="UP000247409">
    <property type="component" value="Unassembled WGS sequence"/>
</dbReference>
<feature type="region of interest" description="Disordered" evidence="1">
    <location>
        <begin position="580"/>
        <end position="720"/>
    </location>
</feature>
<evidence type="ECO:0000256" key="1">
    <source>
        <dbReference type="SAM" id="MobiDB-lite"/>
    </source>
</evidence>
<dbReference type="EMBL" id="NBIV01000096">
    <property type="protein sequence ID" value="PXF44268.1"/>
    <property type="molecule type" value="Genomic_DNA"/>
</dbReference>